<dbReference type="OrthoDB" id="9758509at2"/>
<evidence type="ECO:0000256" key="2">
    <source>
        <dbReference type="ARBA" id="ARBA00001974"/>
    </source>
</evidence>
<evidence type="ECO:0000256" key="7">
    <source>
        <dbReference type="ARBA" id="ARBA00023002"/>
    </source>
</evidence>
<dbReference type="InterPro" id="IPR014309">
    <property type="entry name" value="Xanthine_DH_Mopterin-bd_su"/>
</dbReference>
<keyword evidence="6" id="KW-0479">Metal-binding</keyword>
<protein>
    <submittedName>
        <fullName evidence="13">Xanthine dehydrogenase molybdopterin binding subunit</fullName>
        <ecNumber evidence="13">1.17.1.4</ecNumber>
    </submittedName>
</protein>
<evidence type="ECO:0000256" key="5">
    <source>
        <dbReference type="ARBA" id="ARBA00022714"/>
    </source>
</evidence>
<dbReference type="GO" id="GO:0051537">
    <property type="term" value="F:2 iron, 2 sulfur cluster binding"/>
    <property type="evidence" value="ECO:0007669"/>
    <property type="project" value="UniProtKB-KW"/>
</dbReference>
<accession>A0A5Q2Q9Z5</accession>
<reference evidence="13 14" key="1">
    <citation type="submission" date="2019-11" db="EMBL/GenBank/DDBJ databases">
        <authorList>
            <person name="Khan S.A."/>
            <person name="Jeon C.O."/>
            <person name="Chun B.H."/>
        </authorList>
    </citation>
    <scope>NUCLEOTIDE SEQUENCE [LARGE SCALE GENOMIC DNA]</scope>
    <source>
        <strain evidence="13 14">IMCC 1097</strain>
    </source>
</reference>
<dbReference type="Pfam" id="PF01315">
    <property type="entry name" value="Ald_Xan_dh_C"/>
    <property type="match status" value="1"/>
</dbReference>
<evidence type="ECO:0000313" key="13">
    <source>
        <dbReference type="EMBL" id="QGG81138.1"/>
    </source>
</evidence>
<dbReference type="Proteomes" id="UP000388235">
    <property type="component" value="Chromosome"/>
</dbReference>
<evidence type="ECO:0000256" key="4">
    <source>
        <dbReference type="ARBA" id="ARBA00022505"/>
    </source>
</evidence>
<evidence type="ECO:0000256" key="10">
    <source>
        <dbReference type="ARBA" id="ARBA00034078"/>
    </source>
</evidence>
<comment type="cofactor">
    <cofactor evidence="2">
        <name>FAD</name>
        <dbReference type="ChEBI" id="CHEBI:57692"/>
    </cofactor>
</comment>
<keyword evidence="9" id="KW-0411">Iron-sulfur</keyword>
<dbReference type="SUPFAM" id="SSF56003">
    <property type="entry name" value="Molybdenum cofactor-binding domain"/>
    <property type="match status" value="1"/>
</dbReference>
<keyword evidence="7 13" id="KW-0560">Oxidoreductase</keyword>
<dbReference type="InterPro" id="IPR037165">
    <property type="entry name" value="AldOxase/xan_DH_Mopterin-bd_sf"/>
</dbReference>
<dbReference type="NCBIfam" id="TIGR02965">
    <property type="entry name" value="xanthine_xdhB"/>
    <property type="match status" value="1"/>
</dbReference>
<dbReference type="RefSeq" id="WP_153714641.1">
    <property type="nucleotide sequence ID" value="NZ_CP045871.1"/>
</dbReference>
<comment type="cofactor">
    <cofactor evidence="10">
        <name>[2Fe-2S] cluster</name>
        <dbReference type="ChEBI" id="CHEBI:190135"/>
    </cofactor>
</comment>
<dbReference type="InterPro" id="IPR016208">
    <property type="entry name" value="Ald_Oxase/xanthine_DH-like"/>
</dbReference>
<feature type="domain" description="Aldehyde oxidase/xanthine dehydrogenase a/b hammerhead" evidence="12">
    <location>
        <begin position="12"/>
        <end position="119"/>
    </location>
</feature>
<dbReference type="GO" id="GO:0004854">
    <property type="term" value="F:xanthine dehydrogenase activity"/>
    <property type="evidence" value="ECO:0007669"/>
    <property type="project" value="UniProtKB-EC"/>
</dbReference>
<dbReference type="SMART" id="SM01008">
    <property type="entry name" value="Ald_Xan_dh_C"/>
    <property type="match status" value="1"/>
</dbReference>
<dbReference type="KEGG" id="llp:GH975_11415"/>
<dbReference type="Gene3D" id="3.90.1170.50">
    <property type="entry name" value="Aldehyde oxidase/xanthine dehydrogenase, a/b hammerhead"/>
    <property type="match status" value="1"/>
</dbReference>
<keyword evidence="5" id="KW-0001">2Fe-2S</keyword>
<evidence type="ECO:0000256" key="3">
    <source>
        <dbReference type="ARBA" id="ARBA00006849"/>
    </source>
</evidence>
<evidence type="ECO:0000256" key="8">
    <source>
        <dbReference type="ARBA" id="ARBA00023004"/>
    </source>
</evidence>
<name>A0A5Q2Q9Z5_9GAMM</name>
<dbReference type="FunFam" id="3.30.365.10:FF:000001">
    <property type="entry name" value="Xanthine dehydrogenase oxidase"/>
    <property type="match status" value="1"/>
</dbReference>
<comment type="cofactor">
    <cofactor evidence="11">
        <name>Mo-molybdopterin cytosine dinucleotide</name>
        <dbReference type="ChEBI" id="CHEBI:71308"/>
    </cofactor>
</comment>
<dbReference type="Pfam" id="PF20256">
    <property type="entry name" value="MoCoBD_2"/>
    <property type="match status" value="1"/>
</dbReference>
<keyword evidence="4" id="KW-0500">Molybdenum</keyword>
<dbReference type="SUPFAM" id="SSF54665">
    <property type="entry name" value="CO dehydrogenase molybdoprotein N-domain-like"/>
    <property type="match status" value="1"/>
</dbReference>
<gene>
    <name evidence="13" type="primary">xdhB</name>
    <name evidence="13" type="ORF">GH975_11415</name>
</gene>
<evidence type="ECO:0000256" key="6">
    <source>
        <dbReference type="ARBA" id="ARBA00022723"/>
    </source>
</evidence>
<dbReference type="Gene3D" id="3.30.365.10">
    <property type="entry name" value="Aldehyde oxidase/xanthine dehydrogenase, molybdopterin binding domain"/>
    <property type="match status" value="4"/>
</dbReference>
<dbReference type="GO" id="GO:0030151">
    <property type="term" value="F:molybdenum ion binding"/>
    <property type="evidence" value="ECO:0007669"/>
    <property type="project" value="InterPro"/>
</dbReference>
<evidence type="ECO:0000256" key="9">
    <source>
        <dbReference type="ARBA" id="ARBA00023014"/>
    </source>
</evidence>
<dbReference type="FunFam" id="3.30.365.10:FF:000002">
    <property type="entry name" value="Xanthine dehydrogenase oxidase"/>
    <property type="match status" value="1"/>
</dbReference>
<comment type="similarity">
    <text evidence="3">Belongs to the xanthine dehydrogenase family.</text>
</comment>
<evidence type="ECO:0000256" key="11">
    <source>
        <dbReference type="ARBA" id="ARBA00053029"/>
    </source>
</evidence>
<dbReference type="EC" id="1.17.1.4" evidence="13"/>
<dbReference type="PANTHER" id="PTHR11908:SF132">
    <property type="entry name" value="ALDEHYDE OXIDASE 1-RELATED"/>
    <property type="match status" value="1"/>
</dbReference>
<sequence length="752" mass="80738">MSHHDSGELHVAGTATYLDDIAVPANTLHCAPVLSRHAHAGIDAIDVEALRACPGVVAVLTAADIPGKNDVSPIAGDDPLFADGEVIYEGQQIAAVVATSRLVALEAARSAVVDYQPRPAVISLADAITANQLIQAPYRMSAGDAESAIAQAAHALDGSFELGGQDHFYLEGQAALALPGEQGAIEVVSSTQHPTEVQHVVARVLGVADHLIDVAVRRLGGGFGGKETQGNYPAAVAALAAQRLGVPVKYVMDRDDDMRMTGKRHDFRIDYRVGFDDRGRILGLAMTHHVRCGNSMDLSSAIADRAMFHADNAYHIENLCVDSLRYRTHTVSATAFRGFGGPQGMVGMERVIDQVAHHLQLDPLAVRLCNAYRDGPTPGQRTHYGMNVNDGVIQALMQQLATDSDYVQRRAAINRHNETGPMIRRGIALTPVKFGISFTTTHLNQAGALVHIYSDGSIQVNHGGIEMGQGLYTKIRQIAADALAIDPTRIRLTRTQTDKVPNTSATAASSGADMNGMAVANACHTLRRRLTDFIAATDGCQADQVEWAGDRICTPAGERGFADWVQAAYLGRISLSATGFYATPDIHWDRDKADGRPFYYFAYGAAVTEAWVDTLTGESRLVRADLLHDVGRSLNPAIDLGQIEGGYVQGAGWLTCEELVWTESGRLATHAPSTYKVPCASDRPLRMNASIYGPGCNRELTIKRSKAVGEPPLMLGISAWLALSHALEGSGRDYPGLDAPATPERLLNCWLR</sequence>
<dbReference type="InterPro" id="IPR008274">
    <property type="entry name" value="AldOxase/xan_DH_MoCoBD1"/>
</dbReference>
<evidence type="ECO:0000259" key="12">
    <source>
        <dbReference type="SMART" id="SM01008"/>
    </source>
</evidence>
<dbReference type="PANTHER" id="PTHR11908">
    <property type="entry name" value="XANTHINE DEHYDROGENASE"/>
    <property type="match status" value="1"/>
</dbReference>
<keyword evidence="8" id="KW-0408">Iron</keyword>
<proteinExistence type="inferred from homology"/>
<keyword evidence="14" id="KW-1185">Reference proteome</keyword>
<dbReference type="InterPro" id="IPR000674">
    <property type="entry name" value="Ald_Oxase/Xan_DH_a/b"/>
</dbReference>
<dbReference type="InterPro" id="IPR036856">
    <property type="entry name" value="Ald_Oxase/Xan_DH_a/b_sf"/>
</dbReference>
<organism evidence="13 14">
    <name type="scientific">Litorivicinus lipolyticus</name>
    <dbReference type="NCBI Taxonomy" id="418701"/>
    <lineage>
        <taxon>Bacteria</taxon>
        <taxon>Pseudomonadati</taxon>
        <taxon>Pseudomonadota</taxon>
        <taxon>Gammaproteobacteria</taxon>
        <taxon>Oceanospirillales</taxon>
        <taxon>Litorivicinaceae</taxon>
        <taxon>Litorivicinus</taxon>
    </lineage>
</organism>
<dbReference type="AlphaFoldDB" id="A0A5Q2Q9Z5"/>
<dbReference type="InterPro" id="IPR046867">
    <property type="entry name" value="AldOxase/xan_DH_MoCoBD2"/>
</dbReference>
<comment type="cofactor">
    <cofactor evidence="1">
        <name>Mo-molybdopterin</name>
        <dbReference type="ChEBI" id="CHEBI:71302"/>
    </cofactor>
</comment>
<evidence type="ECO:0000313" key="14">
    <source>
        <dbReference type="Proteomes" id="UP000388235"/>
    </source>
</evidence>
<dbReference type="Pfam" id="PF02738">
    <property type="entry name" value="MoCoBD_1"/>
    <property type="match status" value="1"/>
</dbReference>
<evidence type="ECO:0000256" key="1">
    <source>
        <dbReference type="ARBA" id="ARBA00001924"/>
    </source>
</evidence>
<dbReference type="EMBL" id="CP045871">
    <property type="protein sequence ID" value="QGG81138.1"/>
    <property type="molecule type" value="Genomic_DNA"/>
</dbReference>
<dbReference type="GO" id="GO:0005506">
    <property type="term" value="F:iron ion binding"/>
    <property type="evidence" value="ECO:0007669"/>
    <property type="project" value="InterPro"/>
</dbReference>